<evidence type="ECO:0000256" key="8">
    <source>
        <dbReference type="ARBA" id="ARBA00038043"/>
    </source>
</evidence>
<dbReference type="SUPFAM" id="SSF52058">
    <property type="entry name" value="L domain-like"/>
    <property type="match status" value="1"/>
</dbReference>
<name>A0AAD6P8X9_9ROSI</name>
<keyword evidence="3" id="KW-0134">Cell wall</keyword>
<evidence type="ECO:0000256" key="5">
    <source>
        <dbReference type="ARBA" id="ARBA00022729"/>
    </source>
</evidence>
<evidence type="ECO:0000256" key="6">
    <source>
        <dbReference type="ARBA" id="ARBA00022737"/>
    </source>
</evidence>
<keyword evidence="4" id="KW-0433">Leucine-rich repeat</keyword>
<comment type="caution">
    <text evidence="9">The sequence shown here is derived from an EMBL/GenBank/DDBJ whole genome shotgun (WGS) entry which is preliminary data.</text>
</comment>
<keyword evidence="6" id="KW-0677">Repeat</keyword>
<keyword evidence="7" id="KW-0472">Membrane</keyword>
<dbReference type="Gene3D" id="3.80.10.10">
    <property type="entry name" value="Ribonuclease Inhibitor"/>
    <property type="match status" value="2"/>
</dbReference>
<dbReference type="Proteomes" id="UP001162972">
    <property type="component" value="Chromosome 17"/>
</dbReference>
<evidence type="ECO:0000256" key="1">
    <source>
        <dbReference type="ARBA" id="ARBA00004191"/>
    </source>
</evidence>
<reference evidence="9 10" key="1">
    <citation type="journal article" date="2023" name="Int. J. Mol. Sci.">
        <title>De Novo Assembly and Annotation of 11 Diverse Shrub Willow (Salix) Genomes Reveals Novel Gene Organization in Sex-Linked Regions.</title>
        <authorList>
            <person name="Hyden B."/>
            <person name="Feng K."/>
            <person name="Yates T.B."/>
            <person name="Jawdy S."/>
            <person name="Cereghino C."/>
            <person name="Smart L.B."/>
            <person name="Muchero W."/>
        </authorList>
    </citation>
    <scope>NUCLEOTIDE SEQUENCE [LARGE SCALE GENOMIC DNA]</scope>
    <source>
        <tissue evidence="9">Shoot tip</tissue>
    </source>
</reference>
<proteinExistence type="inferred from homology"/>
<keyword evidence="5" id="KW-0732">Signal</keyword>
<dbReference type="EMBL" id="JAPFFJ010000008">
    <property type="protein sequence ID" value="KAJ6420551.1"/>
    <property type="molecule type" value="Genomic_DNA"/>
</dbReference>
<dbReference type="PRINTS" id="PR00019">
    <property type="entry name" value="LEURICHRPT"/>
</dbReference>
<dbReference type="AlphaFoldDB" id="A0AAD6P8X9"/>
<dbReference type="InterPro" id="IPR001611">
    <property type="entry name" value="Leu-rich_rpt"/>
</dbReference>
<evidence type="ECO:0000256" key="3">
    <source>
        <dbReference type="ARBA" id="ARBA00022512"/>
    </source>
</evidence>
<dbReference type="Pfam" id="PF00560">
    <property type="entry name" value="LRR_1"/>
    <property type="match status" value="3"/>
</dbReference>
<gene>
    <name evidence="9" type="ORF">OIU84_027983</name>
</gene>
<dbReference type="InterPro" id="IPR032675">
    <property type="entry name" value="LRR_dom_sf"/>
</dbReference>
<dbReference type="PANTHER" id="PTHR48009:SF7">
    <property type="entry name" value="LEUCINE-RICH REPEAT (LRR) FAMILY PROTEIN"/>
    <property type="match status" value="1"/>
</dbReference>
<accession>A0AAD6P8X9</accession>
<dbReference type="PANTHER" id="PTHR48009">
    <property type="entry name" value="LEUCINE-RICH REPEAT (LRR) FAMILY PROTEIN"/>
    <property type="match status" value="1"/>
</dbReference>
<dbReference type="InterPro" id="IPR053213">
    <property type="entry name" value="RLP29"/>
</dbReference>
<comment type="similarity">
    <text evidence="8">Belongs to the polygalacturonase-inhibiting protein family.</text>
</comment>
<protein>
    <submittedName>
        <fullName evidence="9">Uncharacterized protein</fullName>
    </submittedName>
</protein>
<comment type="subcellular location">
    <subcellularLocation>
        <location evidence="2">Membrane</location>
    </subcellularLocation>
    <subcellularLocation>
        <location evidence="1">Secreted</location>
        <location evidence="1">Cell wall</location>
    </subcellularLocation>
</comment>
<dbReference type="PROSITE" id="PS51450">
    <property type="entry name" value="LRR"/>
    <property type="match status" value="1"/>
</dbReference>
<evidence type="ECO:0000256" key="4">
    <source>
        <dbReference type="ARBA" id="ARBA00022614"/>
    </source>
</evidence>
<dbReference type="FunFam" id="3.80.10.10:FF:000400">
    <property type="entry name" value="Nuclear pore complex protein NUP107"/>
    <property type="match status" value="1"/>
</dbReference>
<evidence type="ECO:0000313" key="10">
    <source>
        <dbReference type="Proteomes" id="UP001162972"/>
    </source>
</evidence>
<evidence type="ECO:0000256" key="7">
    <source>
        <dbReference type="ARBA" id="ARBA00023136"/>
    </source>
</evidence>
<dbReference type="GO" id="GO:0016020">
    <property type="term" value="C:membrane"/>
    <property type="evidence" value="ECO:0007669"/>
    <property type="project" value="UniProtKB-SubCell"/>
</dbReference>
<keyword evidence="3" id="KW-0964">Secreted</keyword>
<keyword evidence="10" id="KW-1185">Reference proteome</keyword>
<organism evidence="9 10">
    <name type="scientific">Salix udensis</name>
    <dbReference type="NCBI Taxonomy" id="889485"/>
    <lineage>
        <taxon>Eukaryota</taxon>
        <taxon>Viridiplantae</taxon>
        <taxon>Streptophyta</taxon>
        <taxon>Embryophyta</taxon>
        <taxon>Tracheophyta</taxon>
        <taxon>Spermatophyta</taxon>
        <taxon>Magnoliopsida</taxon>
        <taxon>eudicotyledons</taxon>
        <taxon>Gunneridae</taxon>
        <taxon>Pentapetalae</taxon>
        <taxon>rosids</taxon>
        <taxon>fabids</taxon>
        <taxon>Malpighiales</taxon>
        <taxon>Salicaceae</taxon>
        <taxon>Saliceae</taxon>
        <taxon>Salix</taxon>
    </lineage>
</organism>
<evidence type="ECO:0000313" key="9">
    <source>
        <dbReference type="EMBL" id="KAJ6420551.1"/>
    </source>
</evidence>
<sequence>MAIDLDSAGYDGFLTPSIGNLTELTSLSISKNNFRGPIPETIANLQRLTRLSLPQNLFTGRIPQGIINLKHLEILDLSQNHLSGKIPAAITTLRSLVQLSLSNNALSGKIPDLSGLWQLNTLDLRHISPVSVLKRLTALDLSDNRLSGLVRQEVLTLPLVVRINISSNQFTEMEAIPYPGEDLQLRVLDAHANRLRGRLPISLVNIANLSSIDLSHNQFSGRIPSEYGAKLGSSWKSLFLEDNFLIGNLPPQFVNGTAAVRANLAHNCLRCPPNIRFCRGGQRTNSECAGQLDHST</sequence>
<dbReference type="Pfam" id="PF13855">
    <property type="entry name" value="LRR_8"/>
    <property type="match status" value="1"/>
</dbReference>
<evidence type="ECO:0000256" key="2">
    <source>
        <dbReference type="ARBA" id="ARBA00004370"/>
    </source>
</evidence>